<feature type="chain" id="PRO_5021822573" description="Alginate export domain-containing protein" evidence="2">
    <location>
        <begin position="25"/>
        <end position="521"/>
    </location>
</feature>
<organism evidence="3 4">
    <name type="scientific">Maioricimonas rarisocia</name>
    <dbReference type="NCBI Taxonomy" id="2528026"/>
    <lineage>
        <taxon>Bacteria</taxon>
        <taxon>Pseudomonadati</taxon>
        <taxon>Planctomycetota</taxon>
        <taxon>Planctomycetia</taxon>
        <taxon>Planctomycetales</taxon>
        <taxon>Planctomycetaceae</taxon>
        <taxon>Maioricimonas</taxon>
    </lineage>
</organism>
<evidence type="ECO:0000256" key="1">
    <source>
        <dbReference type="SAM" id="MobiDB-lite"/>
    </source>
</evidence>
<name>A0A517Z431_9PLAN</name>
<accession>A0A517Z431</accession>
<dbReference type="EMBL" id="CP036275">
    <property type="protein sequence ID" value="QDU37221.1"/>
    <property type="molecule type" value="Genomic_DNA"/>
</dbReference>
<keyword evidence="4" id="KW-1185">Reference proteome</keyword>
<evidence type="ECO:0000256" key="2">
    <source>
        <dbReference type="SAM" id="SignalP"/>
    </source>
</evidence>
<evidence type="ECO:0000313" key="3">
    <source>
        <dbReference type="EMBL" id="QDU37221.1"/>
    </source>
</evidence>
<feature type="region of interest" description="Disordered" evidence="1">
    <location>
        <begin position="39"/>
        <end position="59"/>
    </location>
</feature>
<reference evidence="3 4" key="1">
    <citation type="submission" date="2019-02" db="EMBL/GenBank/DDBJ databases">
        <title>Deep-cultivation of Planctomycetes and their phenomic and genomic characterization uncovers novel biology.</title>
        <authorList>
            <person name="Wiegand S."/>
            <person name="Jogler M."/>
            <person name="Boedeker C."/>
            <person name="Pinto D."/>
            <person name="Vollmers J."/>
            <person name="Rivas-Marin E."/>
            <person name="Kohn T."/>
            <person name="Peeters S.H."/>
            <person name="Heuer A."/>
            <person name="Rast P."/>
            <person name="Oberbeckmann S."/>
            <person name="Bunk B."/>
            <person name="Jeske O."/>
            <person name="Meyerdierks A."/>
            <person name="Storesund J.E."/>
            <person name="Kallscheuer N."/>
            <person name="Luecker S."/>
            <person name="Lage O.M."/>
            <person name="Pohl T."/>
            <person name="Merkel B.J."/>
            <person name="Hornburger P."/>
            <person name="Mueller R.-W."/>
            <person name="Bruemmer F."/>
            <person name="Labrenz M."/>
            <person name="Spormann A.M."/>
            <person name="Op den Camp H."/>
            <person name="Overmann J."/>
            <person name="Amann R."/>
            <person name="Jetten M.S.M."/>
            <person name="Mascher T."/>
            <person name="Medema M.H."/>
            <person name="Devos D.P."/>
            <person name="Kaster A.-K."/>
            <person name="Ovreas L."/>
            <person name="Rohde M."/>
            <person name="Galperin M.Y."/>
            <person name="Jogler C."/>
        </authorList>
    </citation>
    <scope>NUCLEOTIDE SEQUENCE [LARGE SCALE GENOMIC DNA]</scope>
    <source>
        <strain evidence="3 4">Mal4</strain>
    </source>
</reference>
<dbReference type="RefSeq" id="WP_145368006.1">
    <property type="nucleotide sequence ID" value="NZ_CP036275.1"/>
</dbReference>
<protein>
    <recommendedName>
        <fullName evidence="5">Alginate export domain-containing protein</fullName>
    </recommendedName>
</protein>
<evidence type="ECO:0000313" key="4">
    <source>
        <dbReference type="Proteomes" id="UP000320496"/>
    </source>
</evidence>
<sequence length="521" mass="58323" precursor="true">MESFSTRLILLLWLAGPGTLPLRAADDDETATPALLPPGQVQFDEWNPDGSDTTATSVDPGYVEYEPQIVLPSLEEELLWHGGSHLYEPIDRFEHIPTPEADHPPPPRLPPWWQEPRPLSLPYDYLGSHLIEWHPHHKWFGAFGPMWEPRLVGYGSYELFGAVYEEGGQRRDGIGHQLFVDLDLSLTGTERFHVQFRPLGRENTGGSFWQLSDPEGYQDNSTGVPQRWWFEGELGSIFRGWLHDPAHQLDVNVTLGRFPFLLHNALLMNDEVTGIAIGKNTITSTPLSNLNVQLLYALDDVDTASGDADLLLLHVTGDYRHAFIEATYGRVWSDQSSDRDADYAALSVTQFFGTLTLAGRVMFKDGDAAGTGDGQLYVLESNLTRLPPEWIQHATGVELAVSYLNLFHATSGWTPISGGNFDRLRNLFALNPLLQIAAGRPADDTYGLAAGVQLFRHHQDESLIPEIAVEQPDGETVWGIGLRYQRKLTERTFLDVRGLKTWSDSLPLVREGVFVSTFIIF</sequence>
<evidence type="ECO:0008006" key="5">
    <source>
        <dbReference type="Google" id="ProtNLM"/>
    </source>
</evidence>
<dbReference type="KEGG" id="mri:Mal4_15310"/>
<gene>
    <name evidence="3" type="ORF">Mal4_15310</name>
</gene>
<proteinExistence type="predicted"/>
<feature type="signal peptide" evidence="2">
    <location>
        <begin position="1"/>
        <end position="24"/>
    </location>
</feature>
<dbReference type="OrthoDB" id="7928618at2"/>
<dbReference type="Proteomes" id="UP000320496">
    <property type="component" value="Chromosome"/>
</dbReference>
<keyword evidence="2" id="KW-0732">Signal</keyword>
<dbReference type="AlphaFoldDB" id="A0A517Z431"/>